<reference evidence="3 4" key="1">
    <citation type="submission" date="2020-07" db="EMBL/GenBank/DDBJ databases">
        <title>Sequencing the genomes of 1000 actinobacteria strains.</title>
        <authorList>
            <person name="Klenk H.-P."/>
        </authorList>
    </citation>
    <scope>NUCLEOTIDE SEQUENCE [LARGE SCALE GENOMIC DNA]</scope>
    <source>
        <strain evidence="3 4">DSM 44065</strain>
    </source>
</reference>
<evidence type="ECO:0000313" key="3">
    <source>
        <dbReference type="EMBL" id="NYI85337.1"/>
    </source>
</evidence>
<dbReference type="EMBL" id="JACCFJ010000001">
    <property type="protein sequence ID" value="NYI85337.1"/>
    <property type="molecule type" value="Genomic_DNA"/>
</dbReference>
<evidence type="ECO:0000313" key="4">
    <source>
        <dbReference type="Proteomes" id="UP000587002"/>
    </source>
</evidence>
<dbReference type="Pfam" id="PF09990">
    <property type="entry name" value="DUF2231"/>
    <property type="match status" value="1"/>
</dbReference>
<sequence>MTPSALLHAAESVRWVERPANAVARAIRRRISGTRLDRVLGGSWLGHPTHPLLVTVPIGALVCAPVLELGVGQPRAARCLTTIGLLAVPPAVAAGLADFAHLDDVQRRVGALHAAANVLSAAFFAASLRYPPGARATLVCSALGTLTIAVGGALGGHLSYAQGAGVYRWQRPEERDDWT</sequence>
<dbReference type="RefSeq" id="WP_179723260.1">
    <property type="nucleotide sequence ID" value="NZ_BAABFH010000001.1"/>
</dbReference>
<feature type="transmembrane region" description="Helical" evidence="1">
    <location>
        <begin position="49"/>
        <end position="67"/>
    </location>
</feature>
<evidence type="ECO:0000259" key="2">
    <source>
        <dbReference type="Pfam" id="PF09990"/>
    </source>
</evidence>
<protein>
    <submittedName>
        <fullName evidence="3">Putative membrane protein</fullName>
    </submittedName>
</protein>
<dbReference type="InterPro" id="IPR019251">
    <property type="entry name" value="DUF2231_TM"/>
</dbReference>
<feature type="transmembrane region" description="Helical" evidence="1">
    <location>
        <begin position="138"/>
        <end position="160"/>
    </location>
</feature>
<keyword evidence="1" id="KW-1133">Transmembrane helix</keyword>
<dbReference type="AlphaFoldDB" id="A0A853ASS4"/>
<comment type="caution">
    <text evidence="3">The sequence shown here is derived from an EMBL/GenBank/DDBJ whole genome shotgun (WGS) entry which is preliminary data.</text>
</comment>
<feature type="domain" description="DUF2231" evidence="2">
    <location>
        <begin position="46"/>
        <end position="166"/>
    </location>
</feature>
<organism evidence="3 4">
    <name type="scientific">Saccharopolyspora hordei</name>
    <dbReference type="NCBI Taxonomy" id="1838"/>
    <lineage>
        <taxon>Bacteria</taxon>
        <taxon>Bacillati</taxon>
        <taxon>Actinomycetota</taxon>
        <taxon>Actinomycetes</taxon>
        <taxon>Pseudonocardiales</taxon>
        <taxon>Pseudonocardiaceae</taxon>
        <taxon>Saccharopolyspora</taxon>
    </lineage>
</organism>
<feature type="transmembrane region" description="Helical" evidence="1">
    <location>
        <begin position="79"/>
        <end position="97"/>
    </location>
</feature>
<evidence type="ECO:0000256" key="1">
    <source>
        <dbReference type="SAM" id="Phobius"/>
    </source>
</evidence>
<name>A0A853ASS4_9PSEU</name>
<accession>A0A853ASS4</accession>
<feature type="transmembrane region" description="Helical" evidence="1">
    <location>
        <begin position="109"/>
        <end position="126"/>
    </location>
</feature>
<gene>
    <name evidence="3" type="ORF">HNR68_003967</name>
</gene>
<proteinExistence type="predicted"/>
<dbReference type="Proteomes" id="UP000587002">
    <property type="component" value="Unassembled WGS sequence"/>
</dbReference>
<keyword evidence="1" id="KW-0472">Membrane</keyword>
<keyword evidence="4" id="KW-1185">Reference proteome</keyword>
<keyword evidence="1" id="KW-0812">Transmembrane</keyword>